<dbReference type="AlphaFoldDB" id="A0A2P2LD41"/>
<accession>A0A2P2LD41</accession>
<protein>
    <submittedName>
        <fullName evidence="1">Putative WD repeat-containing protein C2A9.03-like</fullName>
    </submittedName>
</protein>
<organism evidence="1">
    <name type="scientific">Rhizophora mucronata</name>
    <name type="common">Asiatic mangrove</name>
    <dbReference type="NCBI Taxonomy" id="61149"/>
    <lineage>
        <taxon>Eukaryota</taxon>
        <taxon>Viridiplantae</taxon>
        <taxon>Streptophyta</taxon>
        <taxon>Embryophyta</taxon>
        <taxon>Tracheophyta</taxon>
        <taxon>Spermatophyta</taxon>
        <taxon>Magnoliopsida</taxon>
        <taxon>eudicotyledons</taxon>
        <taxon>Gunneridae</taxon>
        <taxon>Pentapetalae</taxon>
        <taxon>rosids</taxon>
        <taxon>fabids</taxon>
        <taxon>Malpighiales</taxon>
        <taxon>Rhizophoraceae</taxon>
        <taxon>Rhizophora</taxon>
    </lineage>
</organism>
<sequence>MHAVGYRSTLETRPRICTYFGSRAAGWLRLRSITVSLQTNWF</sequence>
<dbReference type="EMBL" id="GGEC01035418">
    <property type="protein sequence ID" value="MBX15902.1"/>
    <property type="molecule type" value="Transcribed_RNA"/>
</dbReference>
<reference evidence="1" key="1">
    <citation type="submission" date="2018-02" db="EMBL/GenBank/DDBJ databases">
        <title>Rhizophora mucronata_Transcriptome.</title>
        <authorList>
            <person name="Meera S.P."/>
            <person name="Sreeshan A."/>
            <person name="Augustine A."/>
        </authorList>
    </citation>
    <scope>NUCLEOTIDE SEQUENCE</scope>
    <source>
        <tissue evidence="1">Leaf</tissue>
    </source>
</reference>
<evidence type="ECO:0000313" key="1">
    <source>
        <dbReference type="EMBL" id="MBX15902.1"/>
    </source>
</evidence>
<name>A0A2P2LD41_RHIMU</name>
<proteinExistence type="predicted"/>